<name>A0A2T7NNP8_POMCA</name>
<accession>A0A2T7NNP8</accession>
<dbReference type="EMBL" id="PZQS01000010">
    <property type="protein sequence ID" value="PVD22783.1"/>
    <property type="molecule type" value="Genomic_DNA"/>
</dbReference>
<keyword evidence="2" id="KW-1185">Reference proteome</keyword>
<dbReference type="Proteomes" id="UP000245119">
    <property type="component" value="Linkage Group LG10"/>
</dbReference>
<dbReference type="AlphaFoldDB" id="A0A2T7NNP8"/>
<organism evidence="1 2">
    <name type="scientific">Pomacea canaliculata</name>
    <name type="common">Golden apple snail</name>
    <dbReference type="NCBI Taxonomy" id="400727"/>
    <lineage>
        <taxon>Eukaryota</taxon>
        <taxon>Metazoa</taxon>
        <taxon>Spiralia</taxon>
        <taxon>Lophotrochozoa</taxon>
        <taxon>Mollusca</taxon>
        <taxon>Gastropoda</taxon>
        <taxon>Caenogastropoda</taxon>
        <taxon>Architaenioglossa</taxon>
        <taxon>Ampullarioidea</taxon>
        <taxon>Ampullariidae</taxon>
        <taxon>Pomacea</taxon>
    </lineage>
</organism>
<proteinExistence type="predicted"/>
<gene>
    <name evidence="1" type="ORF">C0Q70_16039</name>
</gene>
<evidence type="ECO:0000313" key="2">
    <source>
        <dbReference type="Proteomes" id="UP000245119"/>
    </source>
</evidence>
<reference evidence="1 2" key="1">
    <citation type="submission" date="2018-04" db="EMBL/GenBank/DDBJ databases">
        <title>The genome of golden apple snail Pomacea canaliculata provides insight into stress tolerance and invasive adaptation.</title>
        <authorList>
            <person name="Liu C."/>
            <person name="Liu B."/>
            <person name="Ren Y."/>
            <person name="Zhang Y."/>
            <person name="Wang H."/>
            <person name="Li S."/>
            <person name="Jiang F."/>
            <person name="Yin L."/>
            <person name="Zhang G."/>
            <person name="Qian W."/>
            <person name="Fan W."/>
        </authorList>
    </citation>
    <scope>NUCLEOTIDE SEQUENCE [LARGE SCALE GENOMIC DNA]</scope>
    <source>
        <strain evidence="1">SZHN2017</strain>
        <tissue evidence="1">Muscle</tissue>
    </source>
</reference>
<sequence>MFTGTLQQVSDSCNDSVEKSNDKNERYLVLTSCYYSAQWRAGQHMMHSCREKELGPRDGSAGPGAMAGVDVHTTPTHHQRRPTSATTQHEVNTSCGGCQLCVARPLLSQEHLFFTVPRGDQRKNWFTNLKDWTSPVQDLLTIAQNRREWRAVSGAEYIPLHPQGQVPVKGRLTD</sequence>
<comment type="caution">
    <text evidence="1">The sequence shown here is derived from an EMBL/GenBank/DDBJ whole genome shotgun (WGS) entry which is preliminary data.</text>
</comment>
<protein>
    <submittedName>
        <fullName evidence="1">Uncharacterized protein</fullName>
    </submittedName>
</protein>
<evidence type="ECO:0000313" key="1">
    <source>
        <dbReference type="EMBL" id="PVD22783.1"/>
    </source>
</evidence>